<proteinExistence type="predicted"/>
<reference evidence="2" key="2">
    <citation type="submission" date="2019-10" db="EMBL/GenBank/DDBJ databases">
        <title>A de novo genome assembly of a pear dwarfing rootstock.</title>
        <authorList>
            <person name="Wang F."/>
            <person name="Wang J."/>
            <person name="Li S."/>
            <person name="Zhang Y."/>
            <person name="Fang M."/>
            <person name="Ma L."/>
            <person name="Zhao Y."/>
            <person name="Jiang S."/>
        </authorList>
    </citation>
    <scope>NUCLEOTIDE SEQUENCE [LARGE SCALE GENOMIC DNA]</scope>
</reference>
<reference evidence="1 2" key="3">
    <citation type="submission" date="2019-11" db="EMBL/GenBank/DDBJ databases">
        <title>A de novo genome assembly of a pear dwarfing rootstock.</title>
        <authorList>
            <person name="Wang F."/>
            <person name="Wang J."/>
            <person name="Li S."/>
            <person name="Zhang Y."/>
            <person name="Fang M."/>
            <person name="Ma L."/>
            <person name="Zhao Y."/>
            <person name="Jiang S."/>
        </authorList>
    </citation>
    <scope>NUCLEOTIDE SEQUENCE [LARGE SCALE GENOMIC DNA]</scope>
    <source>
        <strain evidence="1">S2</strain>
        <tissue evidence="1">Leaf</tissue>
    </source>
</reference>
<evidence type="ECO:0000313" key="2">
    <source>
        <dbReference type="Proteomes" id="UP000327157"/>
    </source>
</evidence>
<protein>
    <submittedName>
        <fullName evidence="1">Uncharacterized protein</fullName>
    </submittedName>
</protein>
<comment type="caution">
    <text evidence="1">The sequence shown here is derived from an EMBL/GenBank/DDBJ whole genome shotgun (WGS) entry which is preliminary data.</text>
</comment>
<keyword evidence="2" id="KW-1185">Reference proteome</keyword>
<dbReference type="AlphaFoldDB" id="A0A5N5HWZ9"/>
<organism evidence="1 2">
    <name type="scientific">Pyrus ussuriensis x Pyrus communis</name>
    <dbReference type="NCBI Taxonomy" id="2448454"/>
    <lineage>
        <taxon>Eukaryota</taxon>
        <taxon>Viridiplantae</taxon>
        <taxon>Streptophyta</taxon>
        <taxon>Embryophyta</taxon>
        <taxon>Tracheophyta</taxon>
        <taxon>Spermatophyta</taxon>
        <taxon>Magnoliopsida</taxon>
        <taxon>eudicotyledons</taxon>
        <taxon>Gunneridae</taxon>
        <taxon>Pentapetalae</taxon>
        <taxon>rosids</taxon>
        <taxon>fabids</taxon>
        <taxon>Rosales</taxon>
        <taxon>Rosaceae</taxon>
        <taxon>Amygdaloideae</taxon>
        <taxon>Maleae</taxon>
        <taxon>Pyrus</taxon>
    </lineage>
</organism>
<evidence type="ECO:0000313" key="1">
    <source>
        <dbReference type="EMBL" id="KAB2631323.1"/>
    </source>
</evidence>
<sequence>MDGGKSHKNKPFDSVKAESVFNRAVVTLRKQNTSAVVMEDYDDYNLLNELIINNVWLPDFMIHEETDKAFRDALRLRTEKLGNDLRRETVKVMNKH</sequence>
<name>A0A5N5HWZ9_9ROSA</name>
<reference evidence="1 2" key="1">
    <citation type="submission" date="2019-09" db="EMBL/GenBank/DDBJ databases">
        <authorList>
            <person name="Ou C."/>
        </authorList>
    </citation>
    <scope>NUCLEOTIDE SEQUENCE [LARGE SCALE GENOMIC DNA]</scope>
    <source>
        <strain evidence="1">S2</strain>
        <tissue evidence="1">Leaf</tissue>
    </source>
</reference>
<dbReference type="Proteomes" id="UP000327157">
    <property type="component" value="Chromosome 12"/>
</dbReference>
<dbReference type="EMBL" id="SMOL01000143">
    <property type="protein sequence ID" value="KAB2631323.1"/>
    <property type="molecule type" value="Genomic_DNA"/>
</dbReference>
<gene>
    <name evidence="1" type="ORF">D8674_008842</name>
</gene>
<accession>A0A5N5HWZ9</accession>